<dbReference type="GO" id="GO:0016887">
    <property type="term" value="F:ATP hydrolysis activity"/>
    <property type="evidence" value="ECO:0007669"/>
    <property type="project" value="RHEA"/>
</dbReference>
<evidence type="ECO:0000256" key="7">
    <source>
        <dbReference type="ARBA" id="ARBA00023235"/>
    </source>
</evidence>
<dbReference type="Gene3D" id="1.10.486.10">
    <property type="entry name" value="PCRA, domain 4"/>
    <property type="match status" value="1"/>
</dbReference>
<dbReference type="SUPFAM" id="SSF52540">
    <property type="entry name" value="P-loop containing nucleoside triphosphate hydrolases"/>
    <property type="match status" value="1"/>
</dbReference>
<evidence type="ECO:0000256" key="3">
    <source>
        <dbReference type="ARBA" id="ARBA00022801"/>
    </source>
</evidence>
<organism evidence="14 15">
    <name type="scientific">Anaerococcus lactolyticus S7-1-13</name>
    <dbReference type="NCBI Taxonomy" id="1284686"/>
    <lineage>
        <taxon>Bacteria</taxon>
        <taxon>Bacillati</taxon>
        <taxon>Bacillota</taxon>
        <taxon>Tissierellia</taxon>
        <taxon>Tissierellales</taxon>
        <taxon>Peptoniphilaceae</taxon>
        <taxon>Anaerococcus</taxon>
    </lineage>
</organism>
<evidence type="ECO:0000256" key="1">
    <source>
        <dbReference type="ARBA" id="ARBA00009922"/>
    </source>
</evidence>
<keyword evidence="3 11" id="KW-0378">Hydrolase</keyword>
<reference evidence="14 15" key="1">
    <citation type="submission" date="2014-07" db="EMBL/GenBank/DDBJ databases">
        <authorList>
            <person name="McCorrison J."/>
            <person name="Sanka R."/>
            <person name="Torralba M."/>
            <person name="Gillis M."/>
            <person name="Haft D.H."/>
            <person name="Methe B."/>
            <person name="Sutton G."/>
            <person name="Nelson K.E."/>
        </authorList>
    </citation>
    <scope>NUCLEOTIDE SEQUENCE [LARGE SCALE GENOMIC DNA]</scope>
    <source>
        <strain evidence="14 15">S7-1-13</strain>
    </source>
</reference>
<feature type="domain" description="UvrD-like helicase ATP-binding" evidence="12">
    <location>
        <begin position="1"/>
        <end position="270"/>
    </location>
</feature>
<dbReference type="PROSITE" id="PS51217">
    <property type="entry name" value="UVRD_HELICASE_CTER"/>
    <property type="match status" value="1"/>
</dbReference>
<dbReference type="RefSeq" id="WP_037327647.1">
    <property type="nucleotide sequence ID" value="NZ_JRMW01000033.1"/>
</dbReference>
<dbReference type="Gene3D" id="3.40.50.300">
    <property type="entry name" value="P-loop containing nucleotide triphosphate hydrolases"/>
    <property type="match status" value="2"/>
</dbReference>
<dbReference type="InterPro" id="IPR014017">
    <property type="entry name" value="DNA_helicase_UvrD-like_C"/>
</dbReference>
<dbReference type="OrthoDB" id="9810135at2"/>
<evidence type="ECO:0000259" key="12">
    <source>
        <dbReference type="PROSITE" id="PS51198"/>
    </source>
</evidence>
<evidence type="ECO:0000256" key="2">
    <source>
        <dbReference type="ARBA" id="ARBA00022741"/>
    </source>
</evidence>
<keyword evidence="5 11" id="KW-0067">ATP-binding</keyword>
<dbReference type="InterPro" id="IPR027417">
    <property type="entry name" value="P-loop_NTPase"/>
</dbReference>
<accession>A0A095Z6T9</accession>
<evidence type="ECO:0000313" key="15">
    <source>
        <dbReference type="Proteomes" id="UP000029579"/>
    </source>
</evidence>
<dbReference type="PANTHER" id="PTHR11070:SF2">
    <property type="entry name" value="ATP-DEPENDENT DNA HELICASE SRS2"/>
    <property type="match status" value="1"/>
</dbReference>
<dbReference type="GO" id="GO:0000725">
    <property type="term" value="P:recombinational repair"/>
    <property type="evidence" value="ECO:0007669"/>
    <property type="project" value="TreeGrafter"/>
</dbReference>
<proteinExistence type="inferred from homology"/>
<dbReference type="eggNOG" id="COG0210">
    <property type="taxonomic scope" value="Bacteria"/>
</dbReference>
<comment type="catalytic activity">
    <reaction evidence="8">
        <text>Couples ATP hydrolysis with the unwinding of duplex DNA by translocating in the 3'-5' direction.</text>
        <dbReference type="EC" id="5.6.2.4"/>
    </reaction>
</comment>
<comment type="similarity">
    <text evidence="1">Belongs to the helicase family. UvrD subfamily.</text>
</comment>
<dbReference type="PANTHER" id="PTHR11070">
    <property type="entry name" value="UVRD / RECB / PCRA DNA HELICASE FAMILY MEMBER"/>
    <property type="match status" value="1"/>
</dbReference>
<dbReference type="InterPro" id="IPR014016">
    <property type="entry name" value="UvrD-like_ATP-bd"/>
</dbReference>
<feature type="domain" description="UvrD-like helicase C-terminal" evidence="13">
    <location>
        <begin position="271"/>
        <end position="524"/>
    </location>
</feature>
<dbReference type="GO" id="GO:0005524">
    <property type="term" value="F:ATP binding"/>
    <property type="evidence" value="ECO:0007669"/>
    <property type="project" value="UniProtKB-UniRule"/>
</dbReference>
<evidence type="ECO:0000256" key="9">
    <source>
        <dbReference type="ARBA" id="ARBA00034808"/>
    </source>
</evidence>
<keyword evidence="7" id="KW-0413">Isomerase</keyword>
<evidence type="ECO:0000256" key="5">
    <source>
        <dbReference type="ARBA" id="ARBA00022840"/>
    </source>
</evidence>
<dbReference type="PROSITE" id="PS51198">
    <property type="entry name" value="UVRD_HELICASE_ATP_BIND"/>
    <property type="match status" value="1"/>
</dbReference>
<sequence>MKLTDIQNRAANFIDGPCLVLAVPGAGKTTMLLERVKILSKITSPNKILTLTFSRTQAIDMNNRYTGDDTNIMTIHAFCYLIIRNYLKKFHRELRLLESTDTYNKYDLVKRIYQDINNKKPSREDILNFFTETSYMKNAMLDESYLKKVRIKNIEKVYQTYENFKKINNYIDFDDMQILALKLLEENPRLLKSIHQKYEYFQLDEGQDTSLLQFKILKEIVNLNNNFMVVADDDQSIYSFRAADPEYLLNFKAYYPRAEIIIMNENHRSSKNISTLAGNFIKENKFRYEKEIISKKDKGDKIIIKTLHDSYDQYNFIRKNIDNDKTNAILFRNNISAINLVSFLLEDGIDFSINDDFLDFFKSQIIDDIFDIIKFSEDFNNVSAFENIYYKIKTFIKKTEIEKLNTKPLNQDVFDFFYNFIDYDRKNSLYDIEKKLKHLRNLPLSRKISYIYKYMGYKEYASLKANKFAEEVINKDLFIESLINFTQDLETIGDFDKKVLSLKKKIKIISKSSIILQTIHRSKGLEYDKVFVVDLNKNEFPIIDYEKDPIKNLEEERRIFYVAMTRARDNLYILATKKRNNKKALPSEFFTRIKYLNK</sequence>
<dbReference type="GO" id="GO:0033202">
    <property type="term" value="C:DNA helicase complex"/>
    <property type="evidence" value="ECO:0007669"/>
    <property type="project" value="TreeGrafter"/>
</dbReference>
<dbReference type="Gene3D" id="1.10.10.160">
    <property type="match status" value="1"/>
</dbReference>
<dbReference type="EC" id="5.6.2.4" evidence="9"/>
<name>A0A095Z6T9_9FIRM</name>
<dbReference type="AlphaFoldDB" id="A0A095Z6T9"/>
<evidence type="ECO:0000256" key="8">
    <source>
        <dbReference type="ARBA" id="ARBA00034617"/>
    </source>
</evidence>
<dbReference type="Pfam" id="PF13361">
    <property type="entry name" value="UvrD_C"/>
    <property type="match status" value="1"/>
</dbReference>
<dbReference type="GO" id="GO:0003677">
    <property type="term" value="F:DNA binding"/>
    <property type="evidence" value="ECO:0007669"/>
    <property type="project" value="UniProtKB-KW"/>
</dbReference>
<feature type="binding site" evidence="11">
    <location>
        <begin position="22"/>
        <end position="29"/>
    </location>
    <ligand>
        <name>ATP</name>
        <dbReference type="ChEBI" id="CHEBI:30616"/>
    </ligand>
</feature>
<dbReference type="EMBL" id="JRMW01000033">
    <property type="protein sequence ID" value="KGF04194.1"/>
    <property type="molecule type" value="Genomic_DNA"/>
</dbReference>
<evidence type="ECO:0000256" key="11">
    <source>
        <dbReference type="PROSITE-ProRule" id="PRU00560"/>
    </source>
</evidence>
<evidence type="ECO:0000313" key="14">
    <source>
        <dbReference type="EMBL" id="KGF04194.1"/>
    </source>
</evidence>
<evidence type="ECO:0000256" key="6">
    <source>
        <dbReference type="ARBA" id="ARBA00023125"/>
    </source>
</evidence>
<dbReference type="GO" id="GO:0005829">
    <property type="term" value="C:cytosol"/>
    <property type="evidence" value="ECO:0007669"/>
    <property type="project" value="TreeGrafter"/>
</dbReference>
<evidence type="ECO:0000256" key="4">
    <source>
        <dbReference type="ARBA" id="ARBA00022806"/>
    </source>
</evidence>
<protein>
    <recommendedName>
        <fullName evidence="9">DNA 3'-5' helicase</fullName>
        <ecNumber evidence="9">5.6.2.4</ecNumber>
    </recommendedName>
</protein>
<keyword evidence="4 11" id="KW-0347">Helicase</keyword>
<keyword evidence="2 11" id="KW-0547">Nucleotide-binding</keyword>
<dbReference type="Pfam" id="PF00580">
    <property type="entry name" value="UvrD-helicase"/>
    <property type="match status" value="1"/>
</dbReference>
<dbReference type="Proteomes" id="UP000029579">
    <property type="component" value="Unassembled WGS sequence"/>
</dbReference>
<comment type="caution">
    <text evidence="14">The sequence shown here is derived from an EMBL/GenBank/DDBJ whole genome shotgun (WGS) entry which is preliminary data.</text>
</comment>
<dbReference type="GO" id="GO:0043138">
    <property type="term" value="F:3'-5' DNA helicase activity"/>
    <property type="evidence" value="ECO:0007669"/>
    <property type="project" value="UniProtKB-EC"/>
</dbReference>
<keyword evidence="6" id="KW-0238">DNA-binding</keyword>
<dbReference type="InterPro" id="IPR013986">
    <property type="entry name" value="DExx_box_DNA_helicase_dom_sf"/>
</dbReference>
<evidence type="ECO:0000256" key="10">
    <source>
        <dbReference type="ARBA" id="ARBA00048988"/>
    </source>
</evidence>
<dbReference type="InterPro" id="IPR000212">
    <property type="entry name" value="DNA_helicase_UvrD/REP"/>
</dbReference>
<evidence type="ECO:0000259" key="13">
    <source>
        <dbReference type="PROSITE" id="PS51217"/>
    </source>
</evidence>
<comment type="catalytic activity">
    <reaction evidence="10">
        <text>ATP + H2O = ADP + phosphate + H(+)</text>
        <dbReference type="Rhea" id="RHEA:13065"/>
        <dbReference type="ChEBI" id="CHEBI:15377"/>
        <dbReference type="ChEBI" id="CHEBI:15378"/>
        <dbReference type="ChEBI" id="CHEBI:30616"/>
        <dbReference type="ChEBI" id="CHEBI:43474"/>
        <dbReference type="ChEBI" id="CHEBI:456216"/>
        <dbReference type="EC" id="5.6.2.4"/>
    </reaction>
</comment>
<gene>
    <name evidence="14" type="ORF">HMPREF1630_05215</name>
</gene>
<dbReference type="CDD" id="cd17932">
    <property type="entry name" value="DEXQc_UvrD"/>
    <property type="match status" value="1"/>
</dbReference>